<dbReference type="EMBL" id="CP139781">
    <property type="protein sequence ID" value="WRQ88936.1"/>
    <property type="molecule type" value="Genomic_DNA"/>
</dbReference>
<keyword evidence="7 10" id="KW-0472">Membrane</keyword>
<keyword evidence="5 10" id="KW-1133">Transmembrane helix</keyword>
<feature type="transmembrane region" description="Helical" evidence="10">
    <location>
        <begin position="93"/>
        <end position="114"/>
    </location>
</feature>
<dbReference type="SMART" id="SM01207">
    <property type="entry name" value="G3P_acyltransf"/>
    <property type="match status" value="1"/>
</dbReference>
<evidence type="ECO:0000256" key="2">
    <source>
        <dbReference type="ARBA" id="ARBA00022516"/>
    </source>
</evidence>
<keyword evidence="4 10" id="KW-0812">Transmembrane</keyword>
<reference evidence="11 12" key="1">
    <citation type="submission" date="2021-08" db="EMBL/GenBank/DDBJ databases">
        <authorList>
            <person name="Zhang D."/>
            <person name="Zhang A."/>
            <person name="Wang L."/>
        </authorList>
    </citation>
    <scope>NUCLEOTIDE SEQUENCE [LARGE SCALE GENOMIC DNA]</scope>
    <source>
        <strain evidence="11 12">WL0086</strain>
    </source>
</reference>
<reference evidence="11 12" key="2">
    <citation type="submission" date="2023-12" db="EMBL/GenBank/DDBJ databases">
        <title>Description of an unclassified Opitutus bacterium of Verrucomicrobiota.</title>
        <authorList>
            <person name="Zhang D.-F."/>
        </authorList>
    </citation>
    <scope>NUCLEOTIDE SEQUENCE [LARGE SCALE GENOMIC DNA]</scope>
    <source>
        <strain evidence="11 12">WL0086</strain>
    </source>
</reference>
<organism evidence="11 12">
    <name type="scientific">Actomonas aquatica</name>
    <dbReference type="NCBI Taxonomy" id="2866162"/>
    <lineage>
        <taxon>Bacteria</taxon>
        <taxon>Pseudomonadati</taxon>
        <taxon>Verrucomicrobiota</taxon>
        <taxon>Opitutia</taxon>
        <taxon>Opitutales</taxon>
        <taxon>Opitutaceae</taxon>
        <taxon>Actomonas</taxon>
    </lineage>
</organism>
<dbReference type="Pfam" id="PF02660">
    <property type="entry name" value="G3P_acyltransf"/>
    <property type="match status" value="1"/>
</dbReference>
<keyword evidence="12" id="KW-1185">Reference proteome</keyword>
<dbReference type="RefSeq" id="WP_221030815.1">
    <property type="nucleotide sequence ID" value="NZ_CP139781.1"/>
</dbReference>
<evidence type="ECO:0000256" key="3">
    <source>
        <dbReference type="ARBA" id="ARBA00022679"/>
    </source>
</evidence>
<dbReference type="NCBIfam" id="TIGR00023">
    <property type="entry name" value="glycerol-3-phosphate 1-O-acyltransferase PlsY"/>
    <property type="match status" value="1"/>
</dbReference>
<evidence type="ECO:0000256" key="9">
    <source>
        <dbReference type="ARBA" id="ARBA00023264"/>
    </source>
</evidence>
<comment type="subcellular location">
    <subcellularLocation>
        <location evidence="10">Cell membrane</location>
        <topology evidence="10">Multi-pass membrane protein</topology>
    </subcellularLocation>
</comment>
<keyword evidence="11" id="KW-0012">Acyltransferase</keyword>
<evidence type="ECO:0000256" key="8">
    <source>
        <dbReference type="ARBA" id="ARBA00023209"/>
    </source>
</evidence>
<comment type="pathway">
    <text evidence="10">Lipid metabolism; phospholipid metabolism.</text>
</comment>
<protein>
    <recommendedName>
        <fullName evidence="10">Glycerol-3-phosphate acyltransferase</fullName>
    </recommendedName>
    <alternativeName>
        <fullName evidence="10">Acyl-PO4 G3P acyltransferase</fullName>
    </alternativeName>
    <alternativeName>
        <fullName evidence="10">Acyl-phosphate--glycerol-3-phosphate acyltransferase</fullName>
    </alternativeName>
    <alternativeName>
        <fullName evidence="10">G3P acyltransferase</fullName>
        <shortName evidence="10">GPAT</shortName>
        <ecNumber evidence="10">2.3.1.275</ecNumber>
    </alternativeName>
    <alternativeName>
        <fullName evidence="10">Lysophosphatidic acid synthase</fullName>
        <shortName evidence="10">LPA synthase</shortName>
    </alternativeName>
</protein>
<dbReference type="Proteomes" id="UP000738431">
    <property type="component" value="Chromosome"/>
</dbReference>
<name>A0ABZ1CBW0_9BACT</name>
<comment type="function">
    <text evidence="10">Catalyzes the transfer of an acyl group from acyl-phosphate (acyl-PO(4)) to glycerol-3-phosphate (G3P) to form lysophosphatidic acid (LPA). This enzyme utilizes acyl-phosphate as fatty acyl donor, but not acyl-CoA or acyl-ACP.</text>
</comment>
<feature type="transmembrane region" description="Helical" evidence="10">
    <location>
        <begin position="168"/>
        <end position="189"/>
    </location>
</feature>
<comment type="catalytic activity">
    <reaction evidence="10">
        <text>an acyl phosphate + sn-glycerol 3-phosphate = a 1-acyl-sn-glycero-3-phosphate + phosphate</text>
        <dbReference type="Rhea" id="RHEA:34075"/>
        <dbReference type="ChEBI" id="CHEBI:43474"/>
        <dbReference type="ChEBI" id="CHEBI:57597"/>
        <dbReference type="ChEBI" id="CHEBI:57970"/>
        <dbReference type="ChEBI" id="CHEBI:59918"/>
        <dbReference type="EC" id="2.3.1.275"/>
    </reaction>
</comment>
<evidence type="ECO:0000256" key="4">
    <source>
        <dbReference type="ARBA" id="ARBA00022692"/>
    </source>
</evidence>
<evidence type="ECO:0000256" key="7">
    <source>
        <dbReference type="ARBA" id="ARBA00023136"/>
    </source>
</evidence>
<evidence type="ECO:0000313" key="12">
    <source>
        <dbReference type="Proteomes" id="UP000738431"/>
    </source>
</evidence>
<sequence>MITPILLTVAFAYVLGSLPFGYWVAKRKGVNILEVGSKNPGATNVKRVLGKGPGNVVFALDVCKGIFATITPLIVFPIVLGDSARSGTFLYDLGGVAGVVGAVLGHSFSCFLGFRGGKGVATAAGGLLMLMPLPCLVAAVAWVVTFFASRFVSLASIVAAAIIAITPWFLSFGMTLNVMATLLGLLVIVRHHANISRLMAGTEHRWDRK</sequence>
<dbReference type="EC" id="2.3.1.275" evidence="10"/>
<keyword evidence="1 10" id="KW-1003">Cell membrane</keyword>
<keyword evidence="3 10" id="KW-0808">Transferase</keyword>
<feature type="transmembrane region" description="Helical" evidence="10">
    <location>
        <begin position="126"/>
        <end position="148"/>
    </location>
</feature>
<proteinExistence type="inferred from homology"/>
<evidence type="ECO:0000256" key="10">
    <source>
        <dbReference type="HAMAP-Rule" id="MF_01043"/>
    </source>
</evidence>
<comment type="subunit">
    <text evidence="10">Probably interacts with PlsX.</text>
</comment>
<dbReference type="GO" id="GO:0004366">
    <property type="term" value="F:glycerol-3-phosphate O-acyltransferase activity"/>
    <property type="evidence" value="ECO:0007669"/>
    <property type="project" value="UniProtKB-EC"/>
</dbReference>
<evidence type="ECO:0000256" key="6">
    <source>
        <dbReference type="ARBA" id="ARBA00023098"/>
    </source>
</evidence>
<dbReference type="PANTHER" id="PTHR30309">
    <property type="entry name" value="INNER MEMBRANE PROTEIN YGIH"/>
    <property type="match status" value="1"/>
</dbReference>
<feature type="transmembrane region" description="Helical" evidence="10">
    <location>
        <begin position="6"/>
        <end position="25"/>
    </location>
</feature>
<keyword evidence="8 10" id="KW-0594">Phospholipid biosynthesis</keyword>
<accession>A0ABZ1CBW0</accession>
<dbReference type="HAMAP" id="MF_01043">
    <property type="entry name" value="PlsY"/>
    <property type="match status" value="1"/>
</dbReference>
<dbReference type="InterPro" id="IPR003811">
    <property type="entry name" value="G3P_acylTferase_PlsY"/>
</dbReference>
<gene>
    <name evidence="10 11" type="primary">plsY</name>
    <name evidence="11" type="ORF">K1X11_005925</name>
</gene>
<comment type="similarity">
    <text evidence="10">Belongs to the PlsY family.</text>
</comment>
<feature type="transmembrane region" description="Helical" evidence="10">
    <location>
        <begin position="56"/>
        <end position="81"/>
    </location>
</feature>
<keyword evidence="2 10" id="KW-0444">Lipid biosynthesis</keyword>
<keyword evidence="9 10" id="KW-1208">Phospholipid metabolism</keyword>
<keyword evidence="6 10" id="KW-0443">Lipid metabolism</keyword>
<evidence type="ECO:0000313" key="11">
    <source>
        <dbReference type="EMBL" id="WRQ88936.1"/>
    </source>
</evidence>
<dbReference type="PANTHER" id="PTHR30309:SF0">
    <property type="entry name" value="GLYCEROL-3-PHOSPHATE ACYLTRANSFERASE-RELATED"/>
    <property type="match status" value="1"/>
</dbReference>
<evidence type="ECO:0000256" key="5">
    <source>
        <dbReference type="ARBA" id="ARBA00022989"/>
    </source>
</evidence>
<evidence type="ECO:0000256" key="1">
    <source>
        <dbReference type="ARBA" id="ARBA00022475"/>
    </source>
</evidence>